<protein>
    <submittedName>
        <fullName evidence="2">Uncharacterized protein</fullName>
    </submittedName>
</protein>
<name>W9C3T9_SCLBF</name>
<reference evidence="2 3" key="1">
    <citation type="journal article" date="2014" name="Genome Announc.">
        <title>Draft genome sequence of Sclerotinia borealis, a psychrophilic plant pathogenic fungus.</title>
        <authorList>
            <person name="Mardanov A.V."/>
            <person name="Beletsky A.V."/>
            <person name="Kadnikov V.V."/>
            <person name="Ignatov A.N."/>
            <person name="Ravin N.V."/>
        </authorList>
    </citation>
    <scope>NUCLEOTIDE SEQUENCE [LARGE SCALE GENOMIC DNA]</scope>
    <source>
        <strain evidence="3">F-4157</strain>
    </source>
</reference>
<evidence type="ECO:0000256" key="1">
    <source>
        <dbReference type="SAM" id="MobiDB-lite"/>
    </source>
</evidence>
<dbReference type="AlphaFoldDB" id="W9C3T9"/>
<dbReference type="EMBL" id="AYSA01000505">
    <property type="protein sequence ID" value="ESZ91412.1"/>
    <property type="molecule type" value="Genomic_DNA"/>
</dbReference>
<evidence type="ECO:0000313" key="3">
    <source>
        <dbReference type="Proteomes" id="UP000019487"/>
    </source>
</evidence>
<comment type="caution">
    <text evidence="2">The sequence shown here is derived from an EMBL/GenBank/DDBJ whole genome shotgun (WGS) entry which is preliminary data.</text>
</comment>
<gene>
    <name evidence="2" type="ORF">SBOR_8207</name>
</gene>
<dbReference type="Proteomes" id="UP000019487">
    <property type="component" value="Unassembled WGS sequence"/>
</dbReference>
<proteinExistence type="predicted"/>
<dbReference type="HOGENOM" id="CLU_127830_0_0_1"/>
<accession>W9C3T9</accession>
<organism evidence="2 3">
    <name type="scientific">Sclerotinia borealis (strain F-4128)</name>
    <dbReference type="NCBI Taxonomy" id="1432307"/>
    <lineage>
        <taxon>Eukaryota</taxon>
        <taxon>Fungi</taxon>
        <taxon>Dikarya</taxon>
        <taxon>Ascomycota</taxon>
        <taxon>Pezizomycotina</taxon>
        <taxon>Leotiomycetes</taxon>
        <taxon>Helotiales</taxon>
        <taxon>Sclerotiniaceae</taxon>
        <taxon>Sclerotinia</taxon>
    </lineage>
</organism>
<sequence length="141" mass="16412">MEDENPFFAISVDSSDESTPDISEKVPRDFQSEESFQKVKREWRARIECGEIHTTLPPLPLNPRSKPQTQQMLHAIEELYFYKRYAEALDLTEKVLMQKDLVEDFRNVVVKYRRRCGERLRMLEDGEGKGKGKDGEGKIGC</sequence>
<keyword evidence="3" id="KW-1185">Reference proteome</keyword>
<feature type="region of interest" description="Disordered" evidence="1">
    <location>
        <begin position="1"/>
        <end position="30"/>
    </location>
</feature>
<evidence type="ECO:0000313" key="2">
    <source>
        <dbReference type="EMBL" id="ESZ91412.1"/>
    </source>
</evidence>
<dbReference type="OrthoDB" id="3938544at2759"/>